<dbReference type="GO" id="GO:0010181">
    <property type="term" value="F:FMN binding"/>
    <property type="evidence" value="ECO:0007669"/>
    <property type="project" value="TreeGrafter"/>
</dbReference>
<dbReference type="KEGG" id="acan:ACA1_306570"/>
<feature type="non-terminal residue" evidence="2">
    <location>
        <position position="180"/>
    </location>
</feature>
<dbReference type="InterPro" id="IPR029039">
    <property type="entry name" value="Flavoprotein-like_sf"/>
</dbReference>
<evidence type="ECO:0000313" key="2">
    <source>
        <dbReference type="EMBL" id="ELR23101.1"/>
    </source>
</evidence>
<reference evidence="2 3" key="1">
    <citation type="journal article" date="2013" name="Genome Biol.">
        <title>Genome of Acanthamoeba castellanii highlights extensive lateral gene transfer and early evolution of tyrosine kinase signaling.</title>
        <authorList>
            <person name="Clarke M."/>
            <person name="Lohan A.J."/>
            <person name="Liu B."/>
            <person name="Lagkouvardos I."/>
            <person name="Roy S."/>
            <person name="Zafar N."/>
            <person name="Bertelli C."/>
            <person name="Schilde C."/>
            <person name="Kianianmomeni A."/>
            <person name="Burglin T.R."/>
            <person name="Frech C."/>
            <person name="Turcotte B."/>
            <person name="Kopec K.O."/>
            <person name="Synnott J.M."/>
            <person name="Choo C."/>
            <person name="Paponov I."/>
            <person name="Finkler A."/>
            <person name="Soon Heng Tan C."/>
            <person name="Hutchins A.P."/>
            <person name="Weinmeier T."/>
            <person name="Rattei T."/>
            <person name="Chu J.S."/>
            <person name="Gimenez G."/>
            <person name="Irimia M."/>
            <person name="Rigden D.J."/>
            <person name="Fitzpatrick D.A."/>
            <person name="Lorenzo-Morales J."/>
            <person name="Bateman A."/>
            <person name="Chiu C.H."/>
            <person name="Tang P."/>
            <person name="Hegemann P."/>
            <person name="Fromm H."/>
            <person name="Raoult D."/>
            <person name="Greub G."/>
            <person name="Miranda-Saavedra D."/>
            <person name="Chen N."/>
            <person name="Nash P."/>
            <person name="Ginger M.L."/>
            <person name="Horn M."/>
            <person name="Schaap P."/>
            <person name="Caler L."/>
            <person name="Loftus B."/>
        </authorList>
    </citation>
    <scope>NUCLEOTIDE SEQUENCE [LARGE SCALE GENOMIC DNA]</scope>
    <source>
        <strain evidence="2 3">Neff</strain>
    </source>
</reference>
<dbReference type="InterPro" id="IPR050712">
    <property type="entry name" value="NAD(P)H-dep_reductase"/>
</dbReference>
<name>L8HFC6_ACACF</name>
<gene>
    <name evidence="2" type="ORF">ACA1_306570</name>
</gene>
<accession>L8HFC6</accession>
<dbReference type="InterPro" id="IPR005025">
    <property type="entry name" value="FMN_Rdtase-like_dom"/>
</dbReference>
<evidence type="ECO:0000259" key="1">
    <source>
        <dbReference type="Pfam" id="PF03358"/>
    </source>
</evidence>
<protein>
    <submittedName>
        <fullName evidence="2">NADPHdependent FMN reductase domain containing protein</fullName>
    </submittedName>
</protein>
<dbReference type="OrthoDB" id="17788at2759"/>
<dbReference type="GeneID" id="14924075"/>
<dbReference type="Proteomes" id="UP000011083">
    <property type="component" value="Unassembled WGS sequence"/>
</dbReference>
<sequence>MTVGILTGSVRPSGNGAGIASWLQPCLRRILSSSSSPTTSSTSTTAPVVTTIDLGALALPFFDGDTLPAQITTPDAYAHDAVRQWSRRLASLDVVVIVTPQFNWGYPAVLKNAIDWLYHEWRAKPVLLVTYGSRGGGKAAAQLRQVLEGGLKARVLRTSLEIALDKDMVAGQRRVTSDWE</sequence>
<dbReference type="SUPFAM" id="SSF52218">
    <property type="entry name" value="Flavoproteins"/>
    <property type="match status" value="1"/>
</dbReference>
<dbReference type="Pfam" id="PF03358">
    <property type="entry name" value="FMN_red"/>
    <property type="match status" value="1"/>
</dbReference>
<dbReference type="OMA" id="AYAHEHT"/>
<dbReference type="VEuPathDB" id="AmoebaDB:ACA1_306570"/>
<dbReference type="GO" id="GO:0016491">
    <property type="term" value="F:oxidoreductase activity"/>
    <property type="evidence" value="ECO:0007669"/>
    <property type="project" value="InterPro"/>
</dbReference>
<dbReference type="RefSeq" id="XP_004352578.1">
    <property type="nucleotide sequence ID" value="XM_004352526.1"/>
</dbReference>
<dbReference type="PANTHER" id="PTHR30543:SF21">
    <property type="entry name" value="NAD(P)H-DEPENDENT FMN REDUCTASE LOT6"/>
    <property type="match status" value="1"/>
</dbReference>
<dbReference type="EMBL" id="KB007866">
    <property type="protein sequence ID" value="ELR23101.1"/>
    <property type="molecule type" value="Genomic_DNA"/>
</dbReference>
<evidence type="ECO:0000313" key="3">
    <source>
        <dbReference type="Proteomes" id="UP000011083"/>
    </source>
</evidence>
<organism evidence="2 3">
    <name type="scientific">Acanthamoeba castellanii (strain ATCC 30010 / Neff)</name>
    <dbReference type="NCBI Taxonomy" id="1257118"/>
    <lineage>
        <taxon>Eukaryota</taxon>
        <taxon>Amoebozoa</taxon>
        <taxon>Discosea</taxon>
        <taxon>Longamoebia</taxon>
        <taxon>Centramoebida</taxon>
        <taxon>Acanthamoebidae</taxon>
        <taxon>Acanthamoeba</taxon>
    </lineage>
</organism>
<dbReference type="GO" id="GO:0005829">
    <property type="term" value="C:cytosol"/>
    <property type="evidence" value="ECO:0007669"/>
    <property type="project" value="TreeGrafter"/>
</dbReference>
<dbReference type="Gene3D" id="3.40.50.360">
    <property type="match status" value="1"/>
</dbReference>
<proteinExistence type="predicted"/>
<dbReference type="AlphaFoldDB" id="L8HFC6"/>
<keyword evidence="3" id="KW-1185">Reference proteome</keyword>
<feature type="domain" description="NADPH-dependent FMN reductase-like" evidence="1">
    <location>
        <begin position="1"/>
        <end position="158"/>
    </location>
</feature>
<dbReference type="PANTHER" id="PTHR30543">
    <property type="entry name" value="CHROMATE REDUCTASE"/>
    <property type="match status" value="1"/>
</dbReference>